<dbReference type="Proteomes" id="UP000198802">
    <property type="component" value="Unassembled WGS sequence"/>
</dbReference>
<name>A0A0S4QYV9_9ACTN</name>
<accession>A0A0S4QYV9</accession>
<dbReference type="PROSITE" id="PS51746">
    <property type="entry name" value="PPM_2"/>
    <property type="match status" value="1"/>
</dbReference>
<evidence type="ECO:0000313" key="3">
    <source>
        <dbReference type="Proteomes" id="UP000198802"/>
    </source>
</evidence>
<proteinExistence type="predicted"/>
<dbReference type="SUPFAM" id="SSF81606">
    <property type="entry name" value="PP2C-like"/>
    <property type="match status" value="1"/>
</dbReference>
<sequence length="247" mass="25793">MSQSAWPIARLAAGTVRDQGPRRVQADAAATWRDTNGVAAWAIADGIGDDYSVAQMAADAARTAARTATRAGAWAGINAARHEAAMFFAGAPAGQVDDAVLVVAVPIPSRIGGGVDIAWVGDSRAYVLREGMAVQVTTDRTRGQEYRDVNQPEWARRIASRYDNVVTTSVHHGDIDTIRVVGPITRIMLCSDGVHGVVDTEAIAAALATDAAPRAAAHRVMAAARAAGLRDNATVTVIGPPPGGRWP</sequence>
<reference evidence="3" key="1">
    <citation type="submission" date="2015-11" db="EMBL/GenBank/DDBJ databases">
        <authorList>
            <person name="Varghese N."/>
        </authorList>
    </citation>
    <scope>NUCLEOTIDE SEQUENCE [LARGE SCALE GENOMIC DNA]</scope>
    <source>
        <strain evidence="3">DSM 45899</strain>
    </source>
</reference>
<gene>
    <name evidence="2" type="ORF">Ga0074812_1473</name>
</gene>
<keyword evidence="3" id="KW-1185">Reference proteome</keyword>
<dbReference type="RefSeq" id="WP_091286153.1">
    <property type="nucleotide sequence ID" value="NZ_FAOZ01000047.1"/>
</dbReference>
<dbReference type="InterPro" id="IPR001932">
    <property type="entry name" value="PPM-type_phosphatase-like_dom"/>
</dbReference>
<dbReference type="SMART" id="SM00332">
    <property type="entry name" value="PP2Cc"/>
    <property type="match status" value="1"/>
</dbReference>
<dbReference type="AlphaFoldDB" id="A0A0S4QYV9"/>
<dbReference type="Gene3D" id="3.60.40.10">
    <property type="entry name" value="PPM-type phosphatase domain"/>
    <property type="match status" value="1"/>
</dbReference>
<dbReference type="EMBL" id="FAOZ01000047">
    <property type="protein sequence ID" value="CUU60757.1"/>
    <property type="molecule type" value="Genomic_DNA"/>
</dbReference>
<evidence type="ECO:0000313" key="2">
    <source>
        <dbReference type="EMBL" id="CUU60757.1"/>
    </source>
</evidence>
<evidence type="ECO:0000259" key="1">
    <source>
        <dbReference type="PROSITE" id="PS51746"/>
    </source>
</evidence>
<dbReference type="InterPro" id="IPR036457">
    <property type="entry name" value="PPM-type-like_dom_sf"/>
</dbReference>
<protein>
    <submittedName>
        <fullName evidence="2">Protein phosphatase</fullName>
    </submittedName>
</protein>
<feature type="domain" description="PPM-type phosphatase" evidence="1">
    <location>
        <begin position="12"/>
        <end position="240"/>
    </location>
</feature>
<organism evidence="2 3">
    <name type="scientific">Parafrankia irregularis</name>
    <dbReference type="NCBI Taxonomy" id="795642"/>
    <lineage>
        <taxon>Bacteria</taxon>
        <taxon>Bacillati</taxon>
        <taxon>Actinomycetota</taxon>
        <taxon>Actinomycetes</taxon>
        <taxon>Frankiales</taxon>
        <taxon>Frankiaceae</taxon>
        <taxon>Parafrankia</taxon>
    </lineage>
</organism>